<comment type="similarity">
    <text evidence="1 6">Belongs to the Glu/Leu/Phe/Val dehydrogenases family.</text>
</comment>
<dbReference type="SUPFAM" id="SSF51735">
    <property type="entry name" value="NAD(P)-binding Rossmann-fold domains"/>
    <property type="match status" value="1"/>
</dbReference>
<dbReference type="SMART" id="SM00839">
    <property type="entry name" value="ELFV_dehydrog"/>
    <property type="match status" value="1"/>
</dbReference>
<dbReference type="SUPFAM" id="SSF53223">
    <property type="entry name" value="Aminoacid dehydrogenase-like, N-terminal domain"/>
    <property type="match status" value="1"/>
</dbReference>
<dbReference type="Gene3D" id="3.40.50.10860">
    <property type="entry name" value="Leucine Dehydrogenase, chain A, domain 1"/>
    <property type="match status" value="1"/>
</dbReference>
<gene>
    <name evidence="8" type="primary">ldh_2</name>
    <name evidence="8" type="ORF">DSM104329_04601</name>
</gene>
<dbReference type="InterPro" id="IPR006097">
    <property type="entry name" value="Glu/Leu/Phe/Val/Trp_DH_dimer"/>
</dbReference>
<proteinExistence type="inferred from homology"/>
<organism evidence="8 9">
    <name type="scientific">Capillimicrobium parvum</name>
    <dbReference type="NCBI Taxonomy" id="2884022"/>
    <lineage>
        <taxon>Bacteria</taxon>
        <taxon>Bacillati</taxon>
        <taxon>Actinomycetota</taxon>
        <taxon>Thermoleophilia</taxon>
        <taxon>Solirubrobacterales</taxon>
        <taxon>Capillimicrobiaceae</taxon>
        <taxon>Capillimicrobium</taxon>
    </lineage>
</organism>
<dbReference type="CDD" id="cd01075">
    <property type="entry name" value="NAD_bind_Leu_Phe_Val_DH"/>
    <property type="match status" value="1"/>
</dbReference>
<dbReference type="GO" id="GO:0000166">
    <property type="term" value="F:nucleotide binding"/>
    <property type="evidence" value="ECO:0007669"/>
    <property type="project" value="UniProtKB-KW"/>
</dbReference>
<dbReference type="EMBL" id="CP087164">
    <property type="protein sequence ID" value="UGS38178.1"/>
    <property type="molecule type" value="Genomic_DNA"/>
</dbReference>
<dbReference type="InterPro" id="IPR006096">
    <property type="entry name" value="Glu/Leu/Phe/Val/Trp_DH_C"/>
</dbReference>
<accession>A0A9E6Y1T2</accession>
<dbReference type="GO" id="GO:0050049">
    <property type="term" value="F:L-leucine dehydrogenase activity"/>
    <property type="evidence" value="ECO:0007669"/>
    <property type="project" value="UniProtKB-EC"/>
</dbReference>
<evidence type="ECO:0000313" key="9">
    <source>
        <dbReference type="Proteomes" id="UP001162834"/>
    </source>
</evidence>
<keyword evidence="5" id="KW-0547">Nucleotide-binding</keyword>
<dbReference type="RefSeq" id="WP_259312208.1">
    <property type="nucleotide sequence ID" value="NZ_CP087164.1"/>
</dbReference>
<keyword evidence="3 5" id="KW-0520">NAD</keyword>
<keyword evidence="2 6" id="KW-0560">Oxidoreductase</keyword>
<evidence type="ECO:0000256" key="6">
    <source>
        <dbReference type="RuleBase" id="RU004417"/>
    </source>
</evidence>
<feature type="active site" description="Proton donor/acceptor" evidence="4">
    <location>
        <position position="77"/>
    </location>
</feature>
<dbReference type="Pfam" id="PF00208">
    <property type="entry name" value="ELFV_dehydrog"/>
    <property type="match status" value="1"/>
</dbReference>
<feature type="domain" description="Glutamate/phenylalanine/leucine/valine/L-tryptophan dehydrogenase C-terminal" evidence="7">
    <location>
        <begin position="146"/>
        <end position="349"/>
    </location>
</feature>
<dbReference type="KEGG" id="sbae:DSM104329_04601"/>
<dbReference type="AlphaFoldDB" id="A0A9E6Y1T2"/>
<dbReference type="PIRSF" id="PIRSF000188">
    <property type="entry name" value="Phe_leu_dh"/>
    <property type="match status" value="1"/>
</dbReference>
<dbReference type="PANTHER" id="PTHR42722">
    <property type="entry name" value="LEUCINE DEHYDROGENASE"/>
    <property type="match status" value="1"/>
</dbReference>
<evidence type="ECO:0000256" key="2">
    <source>
        <dbReference type="ARBA" id="ARBA00023002"/>
    </source>
</evidence>
<protein>
    <submittedName>
        <fullName evidence="8">Leucine dehydrogenase</fullName>
        <ecNumber evidence="8">1.4.1.9</ecNumber>
    </submittedName>
</protein>
<sequence length="351" mass="37227">MEYLATLDHEELVVRRGHRSGLYSIVAVHSTVRGPALGGCRMWVYDDSRAAVRDALRLSRGMTLKSAVAGLDLGGGKGVILVPEGMPPLSPARRRDALLDFGDTVESMGGRYITAEDVGTSEKDMEVIAERTAHVTGLARRRGGSGDPSPWTALGVEVAIRVSAQEAFGAPGLRGRTVSVIGLGHVGARVAGACRRAGAKLVVADVDPSKREIARRLGARWVTPPTALFAEADVVAPCALGGLLDHETVPRLRCRVVAGAANNQLADDAIADLLHARGILWAPDFVVNAGGIINIAVELAPGGYDPKRARTRVREIGDTLRQTYEDARAIDATPLTAAHELARRNLRDAAQ</sequence>
<evidence type="ECO:0000313" key="8">
    <source>
        <dbReference type="EMBL" id="UGS38178.1"/>
    </source>
</evidence>
<evidence type="ECO:0000256" key="1">
    <source>
        <dbReference type="ARBA" id="ARBA00006382"/>
    </source>
</evidence>
<dbReference type="PRINTS" id="PR00082">
    <property type="entry name" value="GLFDHDRGNASE"/>
</dbReference>
<evidence type="ECO:0000256" key="5">
    <source>
        <dbReference type="PIRSR" id="PIRSR000188-2"/>
    </source>
</evidence>
<dbReference type="GO" id="GO:0006520">
    <property type="term" value="P:amino acid metabolic process"/>
    <property type="evidence" value="ECO:0007669"/>
    <property type="project" value="InterPro"/>
</dbReference>
<dbReference type="Pfam" id="PF02812">
    <property type="entry name" value="ELFV_dehydrog_N"/>
    <property type="match status" value="1"/>
</dbReference>
<reference evidence="8" key="1">
    <citation type="journal article" date="2022" name="Int. J. Syst. Evol. Microbiol.">
        <title>Pseudomonas aegrilactucae sp. nov. and Pseudomonas morbosilactucae sp. nov., pathogens causing bacterial rot of lettuce in Japan.</title>
        <authorList>
            <person name="Sawada H."/>
            <person name="Fujikawa T."/>
            <person name="Satou M."/>
        </authorList>
    </citation>
    <scope>NUCLEOTIDE SEQUENCE</scope>
    <source>
        <strain evidence="8">0166_1</strain>
    </source>
</reference>
<dbReference type="InterPro" id="IPR036291">
    <property type="entry name" value="NAD(P)-bd_dom_sf"/>
</dbReference>
<dbReference type="Proteomes" id="UP001162834">
    <property type="component" value="Chromosome"/>
</dbReference>
<dbReference type="InterPro" id="IPR016211">
    <property type="entry name" value="Glu/Phe/Leu/Val/Trp_DH_bac/arc"/>
</dbReference>
<dbReference type="InterPro" id="IPR006095">
    <property type="entry name" value="Glu/Leu/Phe/Val/Trp_DH"/>
</dbReference>
<evidence type="ECO:0000259" key="7">
    <source>
        <dbReference type="SMART" id="SM00839"/>
    </source>
</evidence>
<dbReference type="InterPro" id="IPR046346">
    <property type="entry name" value="Aminoacid_DH-like_N_sf"/>
</dbReference>
<feature type="binding site" evidence="5">
    <location>
        <begin position="182"/>
        <end position="187"/>
    </location>
    <ligand>
        <name>NAD(+)</name>
        <dbReference type="ChEBI" id="CHEBI:57540"/>
    </ligand>
</feature>
<evidence type="ECO:0000256" key="3">
    <source>
        <dbReference type="ARBA" id="ARBA00023027"/>
    </source>
</evidence>
<dbReference type="PANTHER" id="PTHR42722:SF1">
    <property type="entry name" value="VALINE DEHYDROGENASE"/>
    <property type="match status" value="1"/>
</dbReference>
<evidence type="ECO:0000256" key="4">
    <source>
        <dbReference type="PIRSR" id="PIRSR000188-1"/>
    </source>
</evidence>
<keyword evidence="9" id="KW-1185">Reference proteome</keyword>
<dbReference type="EC" id="1.4.1.9" evidence="8"/>
<dbReference type="Gene3D" id="3.40.50.720">
    <property type="entry name" value="NAD(P)-binding Rossmann-like Domain"/>
    <property type="match status" value="1"/>
</dbReference>
<name>A0A9E6Y1T2_9ACTN</name>